<dbReference type="EMBL" id="BLAL01000160">
    <property type="protein sequence ID" value="GES86551.1"/>
    <property type="molecule type" value="Genomic_DNA"/>
</dbReference>
<dbReference type="OrthoDB" id="2427374at2759"/>
<evidence type="ECO:0000313" key="2">
    <source>
        <dbReference type="EMBL" id="GES86551.1"/>
    </source>
</evidence>
<comment type="caution">
    <text evidence="1">The sequence shown here is derived from an EMBL/GenBank/DDBJ whole genome shotgun (WGS) entry which is preliminary data.</text>
</comment>
<protein>
    <submittedName>
        <fullName evidence="1">Uncharacterized protein</fullName>
    </submittedName>
</protein>
<reference evidence="2" key="2">
    <citation type="submission" date="2019-10" db="EMBL/GenBank/DDBJ databases">
        <title>Conservation and host-specific expression of non-tandemly repeated heterogenous ribosome RNA gene in arbuscular mycorrhizal fungi.</title>
        <authorList>
            <person name="Maeda T."/>
            <person name="Kobayashi Y."/>
            <person name="Nakagawa T."/>
            <person name="Ezawa T."/>
            <person name="Yamaguchi K."/>
            <person name="Bino T."/>
            <person name="Nishimoto Y."/>
            <person name="Shigenobu S."/>
            <person name="Kawaguchi M."/>
        </authorList>
    </citation>
    <scope>NUCLEOTIDE SEQUENCE</scope>
    <source>
        <strain evidence="2">HR1</strain>
    </source>
</reference>
<sequence length="210" mass="24983">MPDFAEAVRIARQYVTTTRLNVSPEDEAPFIIDYKGTEKGKAFDLCPYFPNCKFTKEECKREDYPNIVCKANVVTRDRRKIKCNFYFATKLVMDELSDDEYVVLLRRESFQELLLIPRPNDDESVNYRHYNNEALIQEERFWKDLLSKQESLNFNSIAIHYGAWETGQLQNKYAQEYHVHVHLYFIPEVWYKVKEKVKEKSCSYPSTGNF</sequence>
<evidence type="ECO:0000313" key="3">
    <source>
        <dbReference type="Proteomes" id="UP000247702"/>
    </source>
</evidence>
<gene>
    <name evidence="2" type="ORF">RCL2_001360600</name>
    <name evidence="1" type="ORF">RclHR1_04950003</name>
</gene>
<dbReference type="Proteomes" id="UP000615446">
    <property type="component" value="Unassembled WGS sequence"/>
</dbReference>
<name>A0A2Z6RLI3_9GLOM</name>
<reference evidence="1 3" key="1">
    <citation type="submission" date="2017-11" db="EMBL/GenBank/DDBJ databases">
        <title>The genome of Rhizophagus clarus HR1 reveals common genetic basis of auxotrophy among arbuscular mycorrhizal fungi.</title>
        <authorList>
            <person name="Kobayashi Y."/>
        </authorList>
    </citation>
    <scope>NUCLEOTIDE SEQUENCE [LARGE SCALE GENOMIC DNA]</scope>
    <source>
        <strain evidence="1 3">HR1</strain>
    </source>
</reference>
<organism evidence="1 3">
    <name type="scientific">Rhizophagus clarus</name>
    <dbReference type="NCBI Taxonomy" id="94130"/>
    <lineage>
        <taxon>Eukaryota</taxon>
        <taxon>Fungi</taxon>
        <taxon>Fungi incertae sedis</taxon>
        <taxon>Mucoromycota</taxon>
        <taxon>Glomeromycotina</taxon>
        <taxon>Glomeromycetes</taxon>
        <taxon>Glomerales</taxon>
        <taxon>Glomeraceae</taxon>
        <taxon>Rhizophagus</taxon>
    </lineage>
</organism>
<keyword evidence="3" id="KW-1185">Reference proteome</keyword>
<dbReference type="AlphaFoldDB" id="A0A2Z6RLI3"/>
<accession>A0A2Z6RLI3</accession>
<proteinExistence type="predicted"/>
<dbReference type="Proteomes" id="UP000247702">
    <property type="component" value="Unassembled WGS sequence"/>
</dbReference>
<dbReference type="EMBL" id="BEXD01003865">
    <property type="protein sequence ID" value="GBC03031.1"/>
    <property type="molecule type" value="Genomic_DNA"/>
</dbReference>
<evidence type="ECO:0000313" key="1">
    <source>
        <dbReference type="EMBL" id="GBC03031.1"/>
    </source>
</evidence>